<dbReference type="SUPFAM" id="SSF51735">
    <property type="entry name" value="NAD(P)-binding Rossmann-fold domains"/>
    <property type="match status" value="1"/>
</dbReference>
<evidence type="ECO:0000313" key="5">
    <source>
        <dbReference type="Proteomes" id="UP001501598"/>
    </source>
</evidence>
<dbReference type="InterPro" id="IPR001509">
    <property type="entry name" value="Epimerase_deHydtase"/>
</dbReference>
<dbReference type="InterPro" id="IPR036291">
    <property type="entry name" value="NAD(P)-bd_dom_sf"/>
</dbReference>
<dbReference type="InterPro" id="IPR010099">
    <property type="entry name" value="SDR39U1"/>
</dbReference>
<dbReference type="Proteomes" id="UP001501598">
    <property type="component" value="Unassembled WGS sequence"/>
</dbReference>
<comment type="similarity">
    <text evidence="1">Belongs to the NAD(P)-dependent epimerase/dehydratase family. SDR39U1 subfamily.</text>
</comment>
<dbReference type="Pfam" id="PF08338">
    <property type="entry name" value="DUF1731"/>
    <property type="match status" value="1"/>
</dbReference>
<feature type="domain" description="DUF1731" evidence="3">
    <location>
        <begin position="315"/>
        <end position="361"/>
    </location>
</feature>
<dbReference type="EMBL" id="BAABGT010000033">
    <property type="protein sequence ID" value="GAA4546835.1"/>
    <property type="molecule type" value="Genomic_DNA"/>
</dbReference>
<reference evidence="5" key="1">
    <citation type="journal article" date="2019" name="Int. J. Syst. Evol. Microbiol.">
        <title>The Global Catalogue of Microorganisms (GCM) 10K type strain sequencing project: providing services to taxonomists for standard genome sequencing and annotation.</title>
        <authorList>
            <consortium name="The Broad Institute Genomics Platform"/>
            <consortium name="The Broad Institute Genome Sequencing Center for Infectious Disease"/>
            <person name="Wu L."/>
            <person name="Ma J."/>
        </authorList>
    </citation>
    <scope>NUCLEOTIDE SEQUENCE [LARGE SCALE GENOMIC DNA]</scope>
    <source>
        <strain evidence="5">JCM 17906</strain>
    </source>
</reference>
<proteinExistence type="inferred from homology"/>
<evidence type="ECO:0000259" key="2">
    <source>
        <dbReference type="Pfam" id="PF01370"/>
    </source>
</evidence>
<dbReference type="InterPro" id="IPR013549">
    <property type="entry name" value="DUF1731"/>
</dbReference>
<protein>
    <submittedName>
        <fullName evidence="4">TIGR01777 family oxidoreductase</fullName>
    </submittedName>
</protein>
<accession>A0ABP8RS09</accession>
<keyword evidence="5" id="KW-1185">Reference proteome</keyword>
<dbReference type="Pfam" id="PF01370">
    <property type="entry name" value="Epimerase"/>
    <property type="match status" value="1"/>
</dbReference>
<dbReference type="Gene3D" id="3.40.50.720">
    <property type="entry name" value="NAD(P)-binding Rossmann-like Domain"/>
    <property type="match status" value="1"/>
</dbReference>
<feature type="domain" description="NAD-dependent epimerase/dehydratase" evidence="2">
    <location>
        <begin position="72"/>
        <end position="281"/>
    </location>
</feature>
<evidence type="ECO:0000259" key="3">
    <source>
        <dbReference type="Pfam" id="PF08338"/>
    </source>
</evidence>
<dbReference type="PANTHER" id="PTHR11092:SF0">
    <property type="entry name" value="EPIMERASE FAMILY PROTEIN SDR39U1"/>
    <property type="match status" value="1"/>
</dbReference>
<evidence type="ECO:0000313" key="4">
    <source>
        <dbReference type="EMBL" id="GAA4546835.1"/>
    </source>
</evidence>
<sequence>MALGVPKRHRAVLGVPEYQRTPELGDPERHWMALGVPECHRASACGPPDRRRFRGPGSRGLGRGGRISGVRVVVAGSSGLIGTALVAGLRGAGHEVLRLVRRTPSGPDERAWDPPSGRIDPGALEGADVVVNLGGVGIADRPWSGARRQAIRDSRIVPTEVLATAVAQAGVPALVSGSAVGYYGDAGPVEIDESAPSGGGFLAATCRDWEAATAPAAEAGARVVTVRTGLVLSPSGGLLAIMRPVWKAFLGARVGSGEQYMPWVSLDDEIAGIRFAVENAELRGPINMTGPSPVTNAVFTQTLAQAVGRPAPLVIPGPVVSTLAGDMGKEMLLFGQNAVPRTLLDAGFTFRHRTLADALSAAVH</sequence>
<dbReference type="NCBIfam" id="TIGR01777">
    <property type="entry name" value="yfcH"/>
    <property type="match status" value="1"/>
</dbReference>
<name>A0ABP8RS09_9PSEU</name>
<evidence type="ECO:0000256" key="1">
    <source>
        <dbReference type="ARBA" id="ARBA00009353"/>
    </source>
</evidence>
<gene>
    <name evidence="4" type="ORF">GCM10023175_29890</name>
</gene>
<dbReference type="PANTHER" id="PTHR11092">
    <property type="entry name" value="SUGAR NUCLEOTIDE EPIMERASE RELATED"/>
    <property type="match status" value="1"/>
</dbReference>
<organism evidence="4 5">
    <name type="scientific">Pseudonocardia xishanensis</name>
    <dbReference type="NCBI Taxonomy" id="630995"/>
    <lineage>
        <taxon>Bacteria</taxon>
        <taxon>Bacillati</taxon>
        <taxon>Actinomycetota</taxon>
        <taxon>Actinomycetes</taxon>
        <taxon>Pseudonocardiales</taxon>
        <taxon>Pseudonocardiaceae</taxon>
        <taxon>Pseudonocardia</taxon>
    </lineage>
</organism>
<comment type="caution">
    <text evidence="4">The sequence shown here is derived from an EMBL/GenBank/DDBJ whole genome shotgun (WGS) entry which is preliminary data.</text>
</comment>